<dbReference type="InterPro" id="IPR052337">
    <property type="entry name" value="SAT4-like"/>
</dbReference>
<evidence type="ECO:0000256" key="3">
    <source>
        <dbReference type="ARBA" id="ARBA00022989"/>
    </source>
</evidence>
<dbReference type="Proteomes" id="UP001197093">
    <property type="component" value="Unassembled WGS sequence"/>
</dbReference>
<dbReference type="PANTHER" id="PTHR33048:SF42">
    <property type="entry name" value="INTEGRAL MEMBRANE PROTEIN"/>
    <property type="match status" value="1"/>
</dbReference>
<protein>
    <recommendedName>
        <fullName evidence="8">Rhodopsin domain-containing protein</fullName>
    </recommendedName>
</protein>
<dbReference type="PANTHER" id="PTHR33048">
    <property type="entry name" value="PTH11-LIKE INTEGRAL MEMBRANE PROTEIN (AFU_ORTHOLOGUE AFUA_5G11245)"/>
    <property type="match status" value="1"/>
</dbReference>
<gene>
    <name evidence="9" type="ORF">NEMBOFW57_009397</name>
</gene>
<feature type="domain" description="Rhodopsin" evidence="8">
    <location>
        <begin position="64"/>
        <end position="248"/>
    </location>
</feature>
<comment type="caution">
    <text evidence="9">The sequence shown here is derived from an EMBL/GenBank/DDBJ whole genome shotgun (WGS) entry which is preliminary data.</text>
</comment>
<evidence type="ECO:0000256" key="6">
    <source>
        <dbReference type="SAM" id="MobiDB-lite"/>
    </source>
</evidence>
<keyword evidence="2 7" id="KW-0812">Transmembrane</keyword>
<dbReference type="Pfam" id="PF20684">
    <property type="entry name" value="Fung_rhodopsin"/>
    <property type="match status" value="1"/>
</dbReference>
<evidence type="ECO:0000256" key="4">
    <source>
        <dbReference type="ARBA" id="ARBA00023136"/>
    </source>
</evidence>
<evidence type="ECO:0000256" key="1">
    <source>
        <dbReference type="ARBA" id="ARBA00004141"/>
    </source>
</evidence>
<keyword evidence="10" id="KW-1185">Reference proteome</keyword>
<feature type="transmembrane region" description="Helical" evidence="7">
    <location>
        <begin position="43"/>
        <end position="64"/>
    </location>
</feature>
<organism evidence="9 10">
    <name type="scientific">Staphylotrichum longicolle</name>
    <dbReference type="NCBI Taxonomy" id="669026"/>
    <lineage>
        <taxon>Eukaryota</taxon>
        <taxon>Fungi</taxon>
        <taxon>Dikarya</taxon>
        <taxon>Ascomycota</taxon>
        <taxon>Pezizomycotina</taxon>
        <taxon>Sordariomycetes</taxon>
        <taxon>Sordariomycetidae</taxon>
        <taxon>Sordariales</taxon>
        <taxon>Chaetomiaceae</taxon>
        <taxon>Staphylotrichum</taxon>
    </lineage>
</organism>
<evidence type="ECO:0000259" key="8">
    <source>
        <dbReference type="Pfam" id="PF20684"/>
    </source>
</evidence>
<accession>A0AAD4EPD4</accession>
<feature type="transmembrane region" description="Helical" evidence="7">
    <location>
        <begin position="76"/>
        <end position="96"/>
    </location>
</feature>
<evidence type="ECO:0000256" key="2">
    <source>
        <dbReference type="ARBA" id="ARBA00022692"/>
    </source>
</evidence>
<comment type="similarity">
    <text evidence="5">Belongs to the SAT4 family.</text>
</comment>
<feature type="transmembrane region" description="Helical" evidence="7">
    <location>
        <begin position="158"/>
        <end position="179"/>
    </location>
</feature>
<dbReference type="InterPro" id="IPR049326">
    <property type="entry name" value="Rhodopsin_dom_fungi"/>
</dbReference>
<name>A0AAD4EPD4_9PEZI</name>
<evidence type="ECO:0000256" key="7">
    <source>
        <dbReference type="SAM" id="Phobius"/>
    </source>
</evidence>
<comment type="subcellular location">
    <subcellularLocation>
        <location evidence="1">Membrane</location>
        <topology evidence="1">Multi-pass membrane protein</topology>
    </subcellularLocation>
</comment>
<dbReference type="AlphaFoldDB" id="A0AAD4EPD4"/>
<evidence type="ECO:0000256" key="5">
    <source>
        <dbReference type="ARBA" id="ARBA00038359"/>
    </source>
</evidence>
<dbReference type="EMBL" id="JAHCVI010000005">
    <property type="protein sequence ID" value="KAG7284785.1"/>
    <property type="molecule type" value="Genomic_DNA"/>
</dbReference>
<feature type="transmembrane region" description="Helical" evidence="7">
    <location>
        <begin position="207"/>
        <end position="228"/>
    </location>
</feature>
<sequence>MGLPIPRASPGPSSPLPGADGIDLSDYCSRRLAGLETGPIPNIGPGAAAAIWTLFATSTIFLTLRIYCKIWRSRGLWWDDLVLIISWAMFLASTLLCHRVITHGFGKYPCDIPPQNLPLIAFEGAGLGSAFTILAIVWSKTSFGITILRLTRDGLRRFVFVVVVAMNVAMLLQAVFVWVKCEPVEKNWRPFVEGRCWDLRVSNGYGFFSGVLSGVCDLLFALLPWHLVWGLRMRKKEKVGVVVAMNEGAHLITWAAAEIATTIMASCIPVLRVLFRELRDTHPTEISGTPGRRYYQFRKSGSTAETLKGGMASPIDTTVLATGDNPAGTTDCPLSQTEAEGTNASSKSWASYWDFGKPKRVSQMLTGKFKSAAEPTARPYPIAENSSQRELVNLAGKDAGGDSGRTEGVILQMQEFELRYEGPEEQRKSQGGYELGKAGIGEAR</sequence>
<evidence type="ECO:0000313" key="10">
    <source>
        <dbReference type="Proteomes" id="UP001197093"/>
    </source>
</evidence>
<proteinExistence type="inferred from homology"/>
<evidence type="ECO:0000313" key="9">
    <source>
        <dbReference type="EMBL" id="KAG7284785.1"/>
    </source>
</evidence>
<reference evidence="9" key="1">
    <citation type="submission" date="2023-02" db="EMBL/GenBank/DDBJ databases">
        <authorList>
            <person name="Palmer J.M."/>
        </authorList>
    </citation>
    <scope>NUCLEOTIDE SEQUENCE</scope>
    <source>
        <strain evidence="9">FW57</strain>
    </source>
</reference>
<keyword evidence="3 7" id="KW-1133">Transmembrane helix</keyword>
<feature type="region of interest" description="Disordered" evidence="6">
    <location>
        <begin position="420"/>
        <end position="444"/>
    </location>
</feature>
<feature type="transmembrane region" description="Helical" evidence="7">
    <location>
        <begin position="116"/>
        <end position="138"/>
    </location>
</feature>
<dbReference type="GO" id="GO:0016020">
    <property type="term" value="C:membrane"/>
    <property type="evidence" value="ECO:0007669"/>
    <property type="project" value="UniProtKB-SubCell"/>
</dbReference>
<keyword evidence="4 7" id="KW-0472">Membrane</keyword>